<sequence>DRGGGGADGGRGRGDDDPGGDAFGRVGGGLRTGGRGGAGRLRL</sequence>
<organism evidence="2">
    <name type="scientific">uncultured Thermomicrobiales bacterium</name>
    <dbReference type="NCBI Taxonomy" id="1645740"/>
    <lineage>
        <taxon>Bacteria</taxon>
        <taxon>Pseudomonadati</taxon>
        <taxon>Thermomicrobiota</taxon>
        <taxon>Thermomicrobia</taxon>
        <taxon>Thermomicrobiales</taxon>
        <taxon>environmental samples</taxon>
    </lineage>
</organism>
<feature type="non-terminal residue" evidence="2">
    <location>
        <position position="43"/>
    </location>
</feature>
<evidence type="ECO:0000256" key="1">
    <source>
        <dbReference type="SAM" id="MobiDB-lite"/>
    </source>
</evidence>
<keyword evidence="2" id="KW-0456">Lyase</keyword>
<dbReference type="EMBL" id="CADCWE010000012">
    <property type="protein sequence ID" value="CAA9521055.1"/>
    <property type="molecule type" value="Genomic_DNA"/>
</dbReference>
<name>A0A6J4TF47_9BACT</name>
<reference evidence="2" key="1">
    <citation type="submission" date="2020-02" db="EMBL/GenBank/DDBJ databases">
        <authorList>
            <person name="Meier V. D."/>
        </authorList>
    </citation>
    <scope>NUCLEOTIDE SEQUENCE</scope>
    <source>
        <strain evidence="2">AVDCRST_MAG73</strain>
    </source>
</reference>
<feature type="compositionally biased region" description="Gly residues" evidence="1">
    <location>
        <begin position="21"/>
        <end position="43"/>
    </location>
</feature>
<dbReference type="GO" id="GO:0016829">
    <property type="term" value="F:lyase activity"/>
    <property type="evidence" value="ECO:0007669"/>
    <property type="project" value="UniProtKB-KW"/>
</dbReference>
<dbReference type="EC" id="4.1.2.48" evidence="2"/>
<dbReference type="AlphaFoldDB" id="A0A6J4TF47"/>
<proteinExistence type="predicted"/>
<accession>A0A6J4TF47</accession>
<protein>
    <submittedName>
        <fullName evidence="2">Low-specificity L-threonine aldolase</fullName>
        <ecNumber evidence="2">4.1.2.48</ecNumber>
    </submittedName>
</protein>
<feature type="region of interest" description="Disordered" evidence="1">
    <location>
        <begin position="1"/>
        <end position="43"/>
    </location>
</feature>
<feature type="non-terminal residue" evidence="2">
    <location>
        <position position="1"/>
    </location>
</feature>
<evidence type="ECO:0000313" key="2">
    <source>
        <dbReference type="EMBL" id="CAA9521055.1"/>
    </source>
</evidence>
<gene>
    <name evidence="2" type="ORF">AVDCRST_MAG73-177</name>
</gene>